<dbReference type="AlphaFoldDB" id="L0KWT9"/>
<dbReference type="STRING" id="867904.Metho_0266"/>
<dbReference type="HOGENOM" id="CLU_064444_2_1_2"/>
<comment type="catalytic activity">
    <reaction evidence="1 4">
        <text>3-dehydroquinate = 3-dehydroshikimate + H2O</text>
        <dbReference type="Rhea" id="RHEA:21096"/>
        <dbReference type="ChEBI" id="CHEBI:15377"/>
        <dbReference type="ChEBI" id="CHEBI:16630"/>
        <dbReference type="ChEBI" id="CHEBI:32364"/>
        <dbReference type="EC" id="4.2.1.10"/>
    </reaction>
</comment>
<feature type="binding site" evidence="4">
    <location>
        <position position="220"/>
    </location>
    <ligand>
        <name>3-dehydroquinate</name>
        <dbReference type="ChEBI" id="CHEBI:32364"/>
    </ligand>
</feature>
<dbReference type="GO" id="GO:0046279">
    <property type="term" value="P:3,4-dihydroxybenzoate biosynthetic process"/>
    <property type="evidence" value="ECO:0007669"/>
    <property type="project" value="TreeGrafter"/>
</dbReference>
<dbReference type="Pfam" id="PF01487">
    <property type="entry name" value="DHquinase_I"/>
    <property type="match status" value="1"/>
</dbReference>
<evidence type="ECO:0000256" key="2">
    <source>
        <dbReference type="ARBA" id="ARBA00023239"/>
    </source>
</evidence>
<dbReference type="GO" id="GO:0009423">
    <property type="term" value="P:chorismate biosynthetic process"/>
    <property type="evidence" value="ECO:0007669"/>
    <property type="project" value="UniProtKB-UniRule"/>
</dbReference>
<keyword evidence="6" id="KW-1185">Reference proteome</keyword>
<proteinExistence type="inferred from homology"/>
<keyword evidence="3 4" id="KW-0704">Schiff base</keyword>
<keyword evidence="4" id="KW-0028">Amino-acid biosynthesis</keyword>
<comment type="function">
    <text evidence="4">Involved in the third step of the chorismate pathway, which leads to the biosynthesis of aromatic amino acids. Catalyzes the cis-dehydration of 3-dehydroquinate (DHQ) and introduces the first double bond of the aromatic ring to yield 3-dehydroshikimate.</text>
</comment>
<feature type="binding site" evidence="4">
    <location>
        <position position="73"/>
    </location>
    <ligand>
        <name>3-dehydroquinate</name>
        <dbReference type="ChEBI" id="CHEBI:32364"/>
    </ligand>
</feature>
<dbReference type="InterPro" id="IPR001381">
    <property type="entry name" value="DHquinase_I"/>
</dbReference>
<dbReference type="GO" id="GO:0003855">
    <property type="term" value="F:3-dehydroquinate dehydratase activity"/>
    <property type="evidence" value="ECO:0007669"/>
    <property type="project" value="UniProtKB-UniRule"/>
</dbReference>
<organism evidence="5 6">
    <name type="scientific">Methanomethylovorans hollandica (strain DSM 15978 / NBRC 107637 / DMS1)</name>
    <dbReference type="NCBI Taxonomy" id="867904"/>
    <lineage>
        <taxon>Archaea</taxon>
        <taxon>Methanobacteriati</taxon>
        <taxon>Methanobacteriota</taxon>
        <taxon>Stenosarchaea group</taxon>
        <taxon>Methanomicrobia</taxon>
        <taxon>Methanosarcinales</taxon>
        <taxon>Methanosarcinaceae</taxon>
        <taxon>Methanomethylovorans</taxon>
    </lineage>
</organism>
<dbReference type="PANTHER" id="PTHR43699">
    <property type="entry name" value="3-DEHYDROQUINATE DEHYDRATASE"/>
    <property type="match status" value="1"/>
</dbReference>
<dbReference type="PANTHER" id="PTHR43699:SF1">
    <property type="entry name" value="3-DEHYDROQUINATE DEHYDRATASE"/>
    <property type="match status" value="1"/>
</dbReference>
<comment type="similarity">
    <text evidence="4">Belongs to the type-I 3-dehydroquinase family.</text>
</comment>
<reference evidence="6" key="1">
    <citation type="submission" date="2012-02" db="EMBL/GenBank/DDBJ databases">
        <title>Complete sequence of chromosome of Methanomethylovorans hollandica DSM 15978.</title>
        <authorList>
            <person name="Lucas S."/>
            <person name="Copeland A."/>
            <person name="Lapidus A."/>
            <person name="Glavina del Rio T."/>
            <person name="Dalin E."/>
            <person name="Tice H."/>
            <person name="Bruce D."/>
            <person name="Goodwin L."/>
            <person name="Pitluck S."/>
            <person name="Peters L."/>
            <person name="Mikhailova N."/>
            <person name="Held B."/>
            <person name="Kyrpides N."/>
            <person name="Mavromatis K."/>
            <person name="Ivanova N."/>
            <person name="Brettin T."/>
            <person name="Detter J.C."/>
            <person name="Han C."/>
            <person name="Larimer F."/>
            <person name="Land M."/>
            <person name="Hauser L."/>
            <person name="Markowitz V."/>
            <person name="Cheng J.-F."/>
            <person name="Hugenholtz P."/>
            <person name="Woyke T."/>
            <person name="Wu D."/>
            <person name="Spring S."/>
            <person name="Schroeder M."/>
            <person name="Brambilla E."/>
            <person name="Klenk H.-P."/>
            <person name="Eisen J.A."/>
        </authorList>
    </citation>
    <scope>NUCLEOTIDE SEQUENCE [LARGE SCALE GENOMIC DNA]</scope>
    <source>
        <strain evidence="6">DSM 15978 / NBRC 107637 / DMS1</strain>
    </source>
</reference>
<evidence type="ECO:0000256" key="3">
    <source>
        <dbReference type="ARBA" id="ARBA00023270"/>
    </source>
</evidence>
<dbReference type="SUPFAM" id="SSF51569">
    <property type="entry name" value="Aldolase"/>
    <property type="match status" value="1"/>
</dbReference>
<dbReference type="InterPro" id="IPR050146">
    <property type="entry name" value="Type-I_3-dehydroquinase"/>
</dbReference>
<feature type="binding site" evidence="4">
    <location>
        <position position="197"/>
    </location>
    <ligand>
        <name>3-dehydroquinate</name>
        <dbReference type="ChEBI" id="CHEBI:32364"/>
    </ligand>
</feature>
<dbReference type="Gene3D" id="3.20.20.70">
    <property type="entry name" value="Aldolase class I"/>
    <property type="match status" value="1"/>
</dbReference>
<keyword evidence="2 4" id="KW-0456">Lyase</keyword>
<dbReference type="CDD" id="cd00502">
    <property type="entry name" value="DHQase_I"/>
    <property type="match status" value="1"/>
</dbReference>
<comment type="caution">
    <text evidence="4">Lacks conserved residue(s) required for the propagation of feature annotation.</text>
</comment>
<dbReference type="UniPathway" id="UPA00053">
    <property type="reaction ID" value="UER00086"/>
</dbReference>
<dbReference type="EC" id="4.2.1.10" evidence="4"/>
<sequence>MVKIGGLDLSEGPGVVAVISRFPVEQAKAALLQGADMLEIRLDLLGIKDTKSALKMIAEVKAAVNIPCIATNRLPNDGGKWEGTEEKRIQLLLDILPVVDAVDVELAAVADLREKLISTAHELGKTAIVSHHDFNGTPPMEKIRNMLEMAWQSGGDIAKFAAKANSTADTMNLLRVTHAATRPVCLISMGDIGKHTRVIAPFYGSVLTYGSIDEAVAPGQLNIAELKRTMRLLL</sequence>
<feature type="active site" description="Proton donor/acceptor" evidence="4">
    <location>
        <position position="132"/>
    </location>
</feature>
<comment type="subunit">
    <text evidence="4">Homodimer.</text>
</comment>
<evidence type="ECO:0000313" key="6">
    <source>
        <dbReference type="Proteomes" id="UP000010866"/>
    </source>
</evidence>
<dbReference type="GO" id="GO:0009073">
    <property type="term" value="P:aromatic amino acid family biosynthetic process"/>
    <property type="evidence" value="ECO:0007669"/>
    <property type="project" value="UniProtKB-KW"/>
</dbReference>
<comment type="pathway">
    <text evidence="4">Metabolic intermediate biosynthesis; chorismate biosynthesis; chorismate from D-erythrose 4-phosphate and phosphoenolpyruvate: step 3/7.</text>
</comment>
<evidence type="ECO:0000256" key="4">
    <source>
        <dbReference type="HAMAP-Rule" id="MF_00214"/>
    </source>
</evidence>
<name>L0KWT9_METHD</name>
<feature type="active site" description="Schiff-base intermediate with substrate" evidence="4">
    <location>
        <position position="159"/>
    </location>
</feature>
<evidence type="ECO:0000256" key="1">
    <source>
        <dbReference type="ARBA" id="ARBA00001864"/>
    </source>
</evidence>
<accession>L0KWT9</accession>
<dbReference type="EMBL" id="CP003362">
    <property type="protein sequence ID" value="AGB48543.1"/>
    <property type="molecule type" value="Genomic_DNA"/>
</dbReference>
<dbReference type="OrthoDB" id="34329at2157"/>
<dbReference type="InterPro" id="IPR013785">
    <property type="entry name" value="Aldolase_TIM"/>
</dbReference>
<gene>
    <name evidence="4" type="primary">aroD</name>
    <name evidence="5" type="ordered locus">Metho_0266</name>
</gene>
<evidence type="ECO:0000313" key="5">
    <source>
        <dbReference type="EMBL" id="AGB48543.1"/>
    </source>
</evidence>
<dbReference type="GO" id="GO:0008652">
    <property type="term" value="P:amino acid biosynthetic process"/>
    <property type="evidence" value="ECO:0007669"/>
    <property type="project" value="UniProtKB-KW"/>
</dbReference>
<dbReference type="Proteomes" id="UP000010866">
    <property type="component" value="Chromosome"/>
</dbReference>
<protein>
    <recommendedName>
        <fullName evidence="4">3-dehydroquinate dehydratase</fullName>
        <shortName evidence="4">3-dehydroquinase</shortName>
        <ecNumber evidence="4">4.2.1.10</ecNumber>
    </recommendedName>
    <alternativeName>
        <fullName evidence="4">Type I DHQase</fullName>
    </alternativeName>
    <alternativeName>
        <fullName evidence="4">Type I dehydroquinase</fullName>
        <shortName evidence="4">DHQ1</shortName>
    </alternativeName>
</protein>
<dbReference type="KEGG" id="mhz:Metho_0266"/>
<dbReference type="NCBIfam" id="TIGR01093">
    <property type="entry name" value="aroD"/>
    <property type="match status" value="1"/>
</dbReference>
<keyword evidence="4" id="KW-0057">Aromatic amino acid biosynthesis</keyword>
<feature type="binding site" evidence="4">
    <location>
        <begin position="39"/>
        <end position="41"/>
    </location>
    <ligand>
        <name>3-dehydroquinate</name>
        <dbReference type="ChEBI" id="CHEBI:32364"/>
    </ligand>
</feature>
<dbReference type="HAMAP" id="MF_00214">
    <property type="entry name" value="AroD"/>
    <property type="match status" value="1"/>
</dbReference>